<proteinExistence type="inferred from homology"/>
<evidence type="ECO:0000256" key="7">
    <source>
        <dbReference type="SAM" id="Phobius"/>
    </source>
</evidence>
<feature type="compositionally biased region" description="Polar residues" evidence="6">
    <location>
        <begin position="391"/>
        <end position="401"/>
    </location>
</feature>
<dbReference type="InterPro" id="IPR005016">
    <property type="entry name" value="TDE1/TMS"/>
</dbReference>
<keyword evidence="5 7" id="KW-0472">Membrane</keyword>
<feature type="transmembrane region" description="Helical" evidence="7">
    <location>
        <begin position="427"/>
        <end position="447"/>
    </location>
</feature>
<keyword evidence="4 7" id="KW-1133">Transmembrane helix</keyword>
<sequence>MGALLAAPACAASAACCFGSTACSLCCAACPTTRSSLTTRVMYAGMLFVGTFVACLMLAPGIQAKLADQSWFCEGLVDLAGLNCNRATGFQAVYRLCAAMAAFFFLFMVLMFGVKSSHDARSKIQNGFWFFKYVILIGIAVGFFYIRSEHLADPLMWIGLIGGFVFILLQLILIVDFAHSLAENWMEKYEENESRACYCGFVFILLQLILIVDFAHSLAENWMEKYEENESRACYCGLLTFTFLCYGVAIAAIILMFSFYTTGGSCHLPKFFISFNLILCIIVSAISILPRIQERMPRSGLLQSSFITLYTMYITWSALINNPDKECNPSIINIFTNRTTPHGEETYGTPLPAESLVSLLIWFVCVLYASFRTSSSFNKIAGGGVETLTTSDNGSQQQIIDPSSEGDHESTRVWDDEKDAVSYSYSFFHFVFGLASLYVMMTLTSWYK</sequence>
<feature type="region of interest" description="Disordered" evidence="6">
    <location>
        <begin position="391"/>
        <end position="411"/>
    </location>
</feature>
<evidence type="ECO:0000256" key="1">
    <source>
        <dbReference type="ARBA" id="ARBA00004141"/>
    </source>
</evidence>
<keyword evidence="3 7" id="KW-0812">Transmembrane</keyword>
<dbReference type="Proteomes" id="UP000036681">
    <property type="component" value="Unplaced"/>
</dbReference>
<feature type="transmembrane region" description="Helical" evidence="7">
    <location>
        <begin position="351"/>
        <end position="371"/>
    </location>
</feature>
<evidence type="ECO:0000256" key="4">
    <source>
        <dbReference type="ARBA" id="ARBA00022989"/>
    </source>
</evidence>
<reference evidence="9" key="1">
    <citation type="submission" date="2017-02" db="UniProtKB">
        <authorList>
            <consortium name="WormBaseParasite"/>
        </authorList>
    </citation>
    <scope>IDENTIFICATION</scope>
</reference>
<dbReference type="PANTHER" id="PTHR10383:SF9">
    <property type="entry name" value="SERINE INCORPORATOR, ISOFORM F"/>
    <property type="match status" value="1"/>
</dbReference>
<evidence type="ECO:0000313" key="9">
    <source>
        <dbReference type="WBParaSite" id="ALUE_0001367001-mRNA-1"/>
    </source>
</evidence>
<keyword evidence="8" id="KW-1185">Reference proteome</keyword>
<evidence type="ECO:0000256" key="5">
    <source>
        <dbReference type="ARBA" id="ARBA00023136"/>
    </source>
</evidence>
<evidence type="ECO:0000313" key="8">
    <source>
        <dbReference type="Proteomes" id="UP000036681"/>
    </source>
</evidence>
<comment type="subcellular location">
    <subcellularLocation>
        <location evidence="1">Membrane</location>
        <topology evidence="1">Multi-pass membrane protein</topology>
    </subcellularLocation>
</comment>
<protein>
    <submittedName>
        <fullName evidence="9">Serine incorporator 1</fullName>
    </submittedName>
</protein>
<name>A0A0M3I8I8_ASCLU</name>
<feature type="transmembrane region" description="Helical" evidence="7">
    <location>
        <begin position="271"/>
        <end position="289"/>
    </location>
</feature>
<feature type="transmembrane region" description="Helical" evidence="7">
    <location>
        <begin position="126"/>
        <end position="146"/>
    </location>
</feature>
<comment type="similarity">
    <text evidence="2">Belongs to the TDE1 family.</text>
</comment>
<dbReference type="PANTHER" id="PTHR10383">
    <property type="entry name" value="SERINE INCORPORATOR"/>
    <property type="match status" value="1"/>
</dbReference>
<accession>A0A0M3I8I8</accession>
<dbReference type="GO" id="GO:0016020">
    <property type="term" value="C:membrane"/>
    <property type="evidence" value="ECO:0007669"/>
    <property type="project" value="UniProtKB-SubCell"/>
</dbReference>
<feature type="transmembrane region" description="Helical" evidence="7">
    <location>
        <begin position="155"/>
        <end position="175"/>
    </location>
</feature>
<dbReference type="Pfam" id="PF03348">
    <property type="entry name" value="Serinc"/>
    <property type="match status" value="1"/>
</dbReference>
<dbReference type="AlphaFoldDB" id="A0A0M3I8I8"/>
<feature type="transmembrane region" description="Helical" evidence="7">
    <location>
        <begin position="195"/>
        <end position="215"/>
    </location>
</feature>
<feature type="transmembrane region" description="Helical" evidence="7">
    <location>
        <begin position="235"/>
        <end position="259"/>
    </location>
</feature>
<evidence type="ECO:0000256" key="3">
    <source>
        <dbReference type="ARBA" id="ARBA00022692"/>
    </source>
</evidence>
<evidence type="ECO:0000256" key="2">
    <source>
        <dbReference type="ARBA" id="ARBA00006665"/>
    </source>
</evidence>
<feature type="transmembrane region" description="Helical" evidence="7">
    <location>
        <begin position="92"/>
        <end position="114"/>
    </location>
</feature>
<dbReference type="WBParaSite" id="ALUE_0001367001-mRNA-1">
    <property type="protein sequence ID" value="ALUE_0001367001-mRNA-1"/>
    <property type="gene ID" value="ALUE_0001367001"/>
</dbReference>
<feature type="transmembrane region" description="Helical" evidence="7">
    <location>
        <begin position="42"/>
        <end position="62"/>
    </location>
</feature>
<evidence type="ECO:0000256" key="6">
    <source>
        <dbReference type="SAM" id="MobiDB-lite"/>
    </source>
</evidence>
<organism evidence="8 9">
    <name type="scientific">Ascaris lumbricoides</name>
    <name type="common">Giant roundworm</name>
    <dbReference type="NCBI Taxonomy" id="6252"/>
    <lineage>
        <taxon>Eukaryota</taxon>
        <taxon>Metazoa</taxon>
        <taxon>Ecdysozoa</taxon>
        <taxon>Nematoda</taxon>
        <taxon>Chromadorea</taxon>
        <taxon>Rhabditida</taxon>
        <taxon>Spirurina</taxon>
        <taxon>Ascaridomorpha</taxon>
        <taxon>Ascaridoidea</taxon>
        <taxon>Ascarididae</taxon>
        <taxon>Ascaris</taxon>
    </lineage>
</organism>